<keyword evidence="2" id="KW-1185">Reference proteome</keyword>
<reference evidence="1 2" key="1">
    <citation type="journal article" date="2015" name="Genome Announc.">
        <title>Draft Genome Sequence of Norvancomycin-Producing Strain Amycolatopsis orientalis CPCC200066.</title>
        <authorList>
            <person name="Lei X."/>
            <person name="Yuan F."/>
            <person name="Shi Y."/>
            <person name="Li X."/>
            <person name="Wang L."/>
            <person name="Hong B."/>
        </authorList>
    </citation>
    <scope>NUCLEOTIDE SEQUENCE [LARGE SCALE GENOMIC DNA]</scope>
    <source>
        <strain evidence="1 2">B-37</strain>
    </source>
</reference>
<evidence type="ECO:0008006" key="3">
    <source>
        <dbReference type="Google" id="ProtNLM"/>
    </source>
</evidence>
<dbReference type="STRING" id="31958.SD37_24685"/>
<dbReference type="EMBL" id="CP016174">
    <property type="protein sequence ID" value="ANN18507.1"/>
    <property type="molecule type" value="Genomic_DNA"/>
</dbReference>
<protein>
    <recommendedName>
        <fullName evidence="3">AbiEi antitoxin C-terminal domain-containing protein</fullName>
    </recommendedName>
</protein>
<proteinExistence type="predicted"/>
<sequence length="313" mass="34483">MKPGEWARDPEGLYQRSRDGVITVARLEELGVPSRTCYRRCRPGGPWRRLLPGVLLLNSGTPTRRQLVVAALLYAGPDAVVTGAAACRRQGLRALPDEPFRVHLLVPLERKIGSSGHVVVERTTRMPQPVLTGGIPLAPLVRAVLDECRRLGSRQPVTSLLAETVQHGVRVADLFAELDAGSSRGTAMPREVLHRIADGARSVAEVDAMRVWRSTGLPEPLWNHQLRDESGEYIATPDAYFVDVEFAWEIDSYDFHFGKRQYAATLARNGRYAAAGIAVLQTLPSRLRSEPDQVAAELVSAFRAAKARRSRVA</sequence>
<evidence type="ECO:0000313" key="2">
    <source>
        <dbReference type="Proteomes" id="UP000093695"/>
    </source>
</evidence>
<name>A0A193C204_AMYOR</name>
<evidence type="ECO:0000313" key="1">
    <source>
        <dbReference type="EMBL" id="ANN18507.1"/>
    </source>
</evidence>
<accession>A0A193C204</accession>
<organism evidence="1 2">
    <name type="scientific">Amycolatopsis orientalis</name>
    <name type="common">Nocardia orientalis</name>
    <dbReference type="NCBI Taxonomy" id="31958"/>
    <lineage>
        <taxon>Bacteria</taxon>
        <taxon>Bacillati</taxon>
        <taxon>Actinomycetota</taxon>
        <taxon>Actinomycetes</taxon>
        <taxon>Pseudonocardiales</taxon>
        <taxon>Pseudonocardiaceae</taxon>
        <taxon>Amycolatopsis</taxon>
    </lineage>
</organism>
<dbReference type="KEGG" id="aori:SD37_24685"/>
<dbReference type="AlphaFoldDB" id="A0A193C204"/>
<gene>
    <name evidence="1" type="ORF">SD37_24685</name>
</gene>
<dbReference type="Proteomes" id="UP000093695">
    <property type="component" value="Chromosome"/>
</dbReference>